<dbReference type="EMBL" id="RRYP01022038">
    <property type="protein sequence ID" value="TNV72504.1"/>
    <property type="molecule type" value="Genomic_DNA"/>
</dbReference>
<evidence type="ECO:0000313" key="1">
    <source>
        <dbReference type="EMBL" id="TNV72504.1"/>
    </source>
</evidence>
<comment type="caution">
    <text evidence="1">The sequence shown here is derived from an EMBL/GenBank/DDBJ whole genome shotgun (WGS) entry which is preliminary data.</text>
</comment>
<dbReference type="AlphaFoldDB" id="A0A8J8NCX0"/>
<dbReference type="Gene3D" id="6.10.160.20">
    <property type="match status" value="1"/>
</dbReference>
<proteinExistence type="predicted"/>
<organism evidence="1 2">
    <name type="scientific">Halteria grandinella</name>
    <dbReference type="NCBI Taxonomy" id="5974"/>
    <lineage>
        <taxon>Eukaryota</taxon>
        <taxon>Sar</taxon>
        <taxon>Alveolata</taxon>
        <taxon>Ciliophora</taxon>
        <taxon>Intramacronucleata</taxon>
        <taxon>Spirotrichea</taxon>
        <taxon>Stichotrichia</taxon>
        <taxon>Sporadotrichida</taxon>
        <taxon>Halteriidae</taxon>
        <taxon>Halteria</taxon>
    </lineage>
</organism>
<gene>
    <name evidence="1" type="ORF">FGO68_gene9040</name>
</gene>
<dbReference type="Proteomes" id="UP000785679">
    <property type="component" value="Unassembled WGS sequence"/>
</dbReference>
<dbReference type="OrthoDB" id="322016at2759"/>
<name>A0A8J8NCX0_HALGN</name>
<evidence type="ECO:0008006" key="3">
    <source>
        <dbReference type="Google" id="ProtNLM"/>
    </source>
</evidence>
<reference evidence="1" key="1">
    <citation type="submission" date="2019-06" db="EMBL/GenBank/DDBJ databases">
        <authorList>
            <person name="Zheng W."/>
        </authorList>
    </citation>
    <scope>NUCLEOTIDE SEQUENCE</scope>
    <source>
        <strain evidence="1">QDHG01</strain>
    </source>
</reference>
<sequence>MNKDEPIAPPAKSQIVTQASSQHLITRGHKLPTRPSRIDFSRLPWGTLRKCQYYFRIADPEGLSTTTEYQDRKTEADKMLISEAVKSHFEELKLDNVNLVAKFLRIKKDEKDNLNYNLRKPNRSRAGAAAIANNSDLMFQN</sequence>
<protein>
    <recommendedName>
        <fullName evidence="3">Histone deacetylase complex subunit SAP30 Sin3 binding domain-containing protein</fullName>
    </recommendedName>
</protein>
<evidence type="ECO:0000313" key="2">
    <source>
        <dbReference type="Proteomes" id="UP000785679"/>
    </source>
</evidence>
<dbReference type="InterPro" id="IPR038291">
    <property type="entry name" value="SAP30_C_sf"/>
</dbReference>
<keyword evidence="2" id="KW-1185">Reference proteome</keyword>
<accession>A0A8J8NCX0</accession>